<proteinExistence type="predicted"/>
<organism evidence="6 7">
    <name type="scientific">Winogradskyella pacifica</name>
    <dbReference type="NCBI Taxonomy" id="664642"/>
    <lineage>
        <taxon>Bacteria</taxon>
        <taxon>Pseudomonadati</taxon>
        <taxon>Bacteroidota</taxon>
        <taxon>Flavobacteriia</taxon>
        <taxon>Flavobacteriales</taxon>
        <taxon>Flavobacteriaceae</taxon>
        <taxon>Winogradskyella</taxon>
    </lineage>
</organism>
<feature type="domain" description="HTH tetR-type" evidence="5">
    <location>
        <begin position="16"/>
        <end position="76"/>
    </location>
</feature>
<dbReference type="Pfam" id="PF00440">
    <property type="entry name" value="TetR_N"/>
    <property type="match status" value="1"/>
</dbReference>
<dbReference type="AlphaFoldDB" id="A0A3D9N775"/>
<dbReference type="SUPFAM" id="SSF48498">
    <property type="entry name" value="Tetracyclin repressor-like, C-terminal domain"/>
    <property type="match status" value="1"/>
</dbReference>
<dbReference type="Proteomes" id="UP000256919">
    <property type="component" value="Unassembled WGS sequence"/>
</dbReference>
<evidence type="ECO:0000313" key="7">
    <source>
        <dbReference type="Proteomes" id="UP000256919"/>
    </source>
</evidence>
<evidence type="ECO:0000256" key="3">
    <source>
        <dbReference type="ARBA" id="ARBA00023163"/>
    </source>
</evidence>
<evidence type="ECO:0000259" key="5">
    <source>
        <dbReference type="PROSITE" id="PS50977"/>
    </source>
</evidence>
<dbReference type="EMBL" id="QREI01000001">
    <property type="protein sequence ID" value="REE27695.1"/>
    <property type="molecule type" value="Genomic_DNA"/>
</dbReference>
<name>A0A3D9N775_9FLAO</name>
<reference evidence="6 7" key="1">
    <citation type="submission" date="2018-07" db="EMBL/GenBank/DDBJ databases">
        <title>Genomic Encyclopedia of Type Strains, Phase III (KMG-III): the genomes of soil and plant-associated and newly described type strains.</title>
        <authorList>
            <person name="Whitman W."/>
        </authorList>
    </citation>
    <scope>NUCLEOTIDE SEQUENCE [LARGE SCALE GENOMIC DNA]</scope>
    <source>
        <strain evidence="6 7">CECT 7948</strain>
    </source>
</reference>
<evidence type="ECO:0000256" key="2">
    <source>
        <dbReference type="ARBA" id="ARBA00023125"/>
    </source>
</evidence>
<evidence type="ECO:0000256" key="4">
    <source>
        <dbReference type="PROSITE-ProRule" id="PRU00335"/>
    </source>
</evidence>
<accession>A0A3D9N775</accession>
<dbReference type="GO" id="GO:0003677">
    <property type="term" value="F:DNA binding"/>
    <property type="evidence" value="ECO:0007669"/>
    <property type="project" value="UniProtKB-UniRule"/>
</dbReference>
<feature type="DNA-binding region" description="H-T-H motif" evidence="4">
    <location>
        <begin position="39"/>
        <end position="58"/>
    </location>
</feature>
<keyword evidence="3" id="KW-0804">Transcription</keyword>
<dbReference type="PRINTS" id="PR00455">
    <property type="entry name" value="HTHTETR"/>
</dbReference>
<comment type="caution">
    <text evidence="6">The sequence shown here is derived from an EMBL/GenBank/DDBJ whole genome shotgun (WGS) entry which is preliminary data.</text>
</comment>
<dbReference type="InterPro" id="IPR009057">
    <property type="entry name" value="Homeodomain-like_sf"/>
</dbReference>
<protein>
    <submittedName>
        <fullName evidence="6">TetR family transcriptional regulator</fullName>
    </submittedName>
</protein>
<evidence type="ECO:0000313" key="6">
    <source>
        <dbReference type="EMBL" id="REE27695.1"/>
    </source>
</evidence>
<keyword evidence="2 4" id="KW-0238">DNA-binding</keyword>
<dbReference type="InterPro" id="IPR001647">
    <property type="entry name" value="HTH_TetR"/>
</dbReference>
<keyword evidence="1" id="KW-0805">Transcription regulation</keyword>
<dbReference type="InterPro" id="IPR036271">
    <property type="entry name" value="Tet_transcr_reg_TetR-rel_C_sf"/>
</dbReference>
<dbReference type="SUPFAM" id="SSF46689">
    <property type="entry name" value="Homeodomain-like"/>
    <property type="match status" value="1"/>
</dbReference>
<evidence type="ECO:0000256" key="1">
    <source>
        <dbReference type="ARBA" id="ARBA00023015"/>
    </source>
</evidence>
<dbReference type="PANTHER" id="PTHR47506:SF1">
    <property type="entry name" value="HTH-TYPE TRANSCRIPTIONAL REGULATOR YJDC"/>
    <property type="match status" value="1"/>
</dbReference>
<dbReference type="PANTHER" id="PTHR47506">
    <property type="entry name" value="TRANSCRIPTIONAL REGULATORY PROTEIN"/>
    <property type="match status" value="1"/>
</dbReference>
<dbReference type="Gene3D" id="1.10.357.10">
    <property type="entry name" value="Tetracycline Repressor, domain 2"/>
    <property type="match status" value="1"/>
</dbReference>
<keyword evidence="7" id="KW-1185">Reference proteome</keyword>
<dbReference type="PROSITE" id="PS50977">
    <property type="entry name" value="HTH_TETR_2"/>
    <property type="match status" value="1"/>
</dbReference>
<sequence length="199" mass="22936">MSVFGIVLYICTMKHAEVKNRITETASFLFYKNGYNSTGINQIIAEAGIAKATLYNHFKSKEEICLAYLQYKNVNFLEDFENFTTSKPKGKDQILAIFDFLQLFYQDKDFNGCWCIKTVSEIPKDNEIIRHEIQSQKNSFIALIAKLITSNLEQVKSEQVNSLSRQIYLLYESAVGESHLHQEDWPIVESKNLCKKIIA</sequence>
<gene>
    <name evidence="6" type="ORF">DFQ09_101532</name>
</gene>